<accession>A0A3N1M752</accession>
<comment type="caution">
    <text evidence="1">The sequence shown here is derived from an EMBL/GenBank/DDBJ whole genome shotgun (WGS) entry which is preliminary data.</text>
</comment>
<dbReference type="Proteomes" id="UP000278222">
    <property type="component" value="Unassembled WGS sequence"/>
</dbReference>
<proteinExistence type="predicted"/>
<gene>
    <name evidence="1" type="ORF">EDC65_0016</name>
</gene>
<dbReference type="EMBL" id="RJKX01000001">
    <property type="protein sequence ID" value="ROQ03334.1"/>
    <property type="molecule type" value="Genomic_DNA"/>
</dbReference>
<evidence type="ECO:0000313" key="2">
    <source>
        <dbReference type="Proteomes" id="UP000278222"/>
    </source>
</evidence>
<evidence type="ECO:0000313" key="1">
    <source>
        <dbReference type="EMBL" id="ROQ03334.1"/>
    </source>
</evidence>
<keyword evidence="2" id="KW-1185">Reference proteome</keyword>
<dbReference type="RefSeq" id="WP_123687663.1">
    <property type="nucleotide sequence ID" value="NZ_AP019700.1"/>
</dbReference>
<dbReference type="AlphaFoldDB" id="A0A3N1M752"/>
<organism evidence="1 2">
    <name type="scientific">Stella humosa</name>
    <dbReference type="NCBI Taxonomy" id="94"/>
    <lineage>
        <taxon>Bacteria</taxon>
        <taxon>Pseudomonadati</taxon>
        <taxon>Pseudomonadota</taxon>
        <taxon>Alphaproteobacteria</taxon>
        <taxon>Rhodospirillales</taxon>
        <taxon>Stellaceae</taxon>
        <taxon>Stella</taxon>
    </lineage>
</organism>
<reference evidence="1 2" key="1">
    <citation type="submission" date="2018-11" db="EMBL/GenBank/DDBJ databases">
        <title>Genomic Encyclopedia of Type Strains, Phase IV (KMG-IV): sequencing the most valuable type-strain genomes for metagenomic binning, comparative biology and taxonomic classification.</title>
        <authorList>
            <person name="Goeker M."/>
        </authorList>
    </citation>
    <scope>NUCLEOTIDE SEQUENCE [LARGE SCALE GENOMIC DNA]</scope>
    <source>
        <strain evidence="1 2">DSM 5900</strain>
    </source>
</reference>
<dbReference type="Pfam" id="PF21810">
    <property type="entry name" value="DUF6880"/>
    <property type="match status" value="1"/>
</dbReference>
<protein>
    <submittedName>
        <fullName evidence="1">Uncharacterized protein</fullName>
    </submittedName>
</protein>
<dbReference type="OrthoDB" id="7183688at2"/>
<name>A0A3N1M752_9PROT</name>
<dbReference type="InterPro" id="IPR049245">
    <property type="entry name" value="DUF6880"/>
</dbReference>
<sequence length="459" mass="50727">MAERNKLTQAALEDLGAARLARALLDHAEQDDVLRRKLQLLMVGAASPARLADDIAKRLQVMARGRSAIDGEKIKATARELDDLRRAIVDQLAPARLGDALDRLWQMLAMAPRILHRIEFGGSRIEAAFAAVVADLGRLSAQQPDRDPEALAERITLALDADRGLVTADLIAAMAPALGAEGRAALRRRGMAALALLPRLQEREDWAVRGQRMEQTARLLALADVEADADAYAAAVRAGGVEAFHAFEVARRLAAAGRPAEALDWLDRFPARAAPDAELDLRLATLEALGRRDEAQGLRWRFFEQSLSSRHLRDHLKHLPDFADFEAEQRALDHVAACPHADAALAFLVEWPDLGRAARLVESRLGEFRSMPGMQQAGAALDFRHPLAALRLRRRLVEDVLEQGRSEVYADAVIALVDAGSSAKRAEAASLETHPAFVDRLRQRFGRKYKFWHLYDETR</sequence>